<reference evidence="2 3" key="1">
    <citation type="journal article" date="2016" name="Proc. Natl. Acad. Sci. U.S.A.">
        <title>Comparative genomics of biotechnologically important yeasts.</title>
        <authorList>
            <person name="Riley R."/>
            <person name="Haridas S."/>
            <person name="Wolfe K.H."/>
            <person name="Lopes M.R."/>
            <person name="Hittinger C.T."/>
            <person name="Goeker M."/>
            <person name="Salamov A.A."/>
            <person name="Wisecaver J.H."/>
            <person name="Long T.M."/>
            <person name="Calvey C.H."/>
            <person name="Aerts A.L."/>
            <person name="Barry K.W."/>
            <person name="Choi C."/>
            <person name="Clum A."/>
            <person name="Coughlan A.Y."/>
            <person name="Deshpande S."/>
            <person name="Douglass A.P."/>
            <person name="Hanson S.J."/>
            <person name="Klenk H.-P."/>
            <person name="LaButti K.M."/>
            <person name="Lapidus A."/>
            <person name="Lindquist E.A."/>
            <person name="Lipzen A.M."/>
            <person name="Meier-Kolthoff J.P."/>
            <person name="Ohm R.A."/>
            <person name="Otillar R.P."/>
            <person name="Pangilinan J.L."/>
            <person name="Peng Y."/>
            <person name="Rokas A."/>
            <person name="Rosa C.A."/>
            <person name="Scheuner C."/>
            <person name="Sibirny A.A."/>
            <person name="Slot J.C."/>
            <person name="Stielow J.B."/>
            <person name="Sun H."/>
            <person name="Kurtzman C.P."/>
            <person name="Blackwell M."/>
            <person name="Grigoriev I.V."/>
            <person name="Jeffries T.W."/>
        </authorList>
    </citation>
    <scope>NUCLEOTIDE SEQUENCE [LARGE SCALE GENOMIC DNA]</scope>
    <source>
        <strain evidence="2 3">DSM 6958</strain>
    </source>
</reference>
<dbReference type="InterPro" id="IPR000261">
    <property type="entry name" value="EH_dom"/>
</dbReference>
<feature type="domain" description="EH" evidence="1">
    <location>
        <begin position="52"/>
        <end position="147"/>
    </location>
</feature>
<name>A0A1E3PME2_9ASCO</name>
<dbReference type="CDD" id="cd00052">
    <property type="entry name" value="EH"/>
    <property type="match status" value="1"/>
</dbReference>
<keyword evidence="3" id="KW-1185">Reference proteome</keyword>
<proteinExistence type="predicted"/>
<protein>
    <submittedName>
        <fullName evidence="2">EF-hand protein</fullName>
    </submittedName>
</protein>
<dbReference type="PROSITE" id="PS50031">
    <property type="entry name" value="EH"/>
    <property type="match status" value="1"/>
</dbReference>
<feature type="non-terminal residue" evidence="2">
    <location>
        <position position="164"/>
    </location>
</feature>
<dbReference type="Pfam" id="PF12763">
    <property type="entry name" value="EH"/>
    <property type="match status" value="1"/>
</dbReference>
<organism evidence="2 3">
    <name type="scientific">Nadsonia fulvescens var. elongata DSM 6958</name>
    <dbReference type="NCBI Taxonomy" id="857566"/>
    <lineage>
        <taxon>Eukaryota</taxon>
        <taxon>Fungi</taxon>
        <taxon>Dikarya</taxon>
        <taxon>Ascomycota</taxon>
        <taxon>Saccharomycotina</taxon>
        <taxon>Dipodascomycetes</taxon>
        <taxon>Dipodascales</taxon>
        <taxon>Dipodascales incertae sedis</taxon>
        <taxon>Nadsonia</taxon>
    </lineage>
</organism>
<dbReference type="EMBL" id="KV454408">
    <property type="protein sequence ID" value="ODQ66599.1"/>
    <property type="molecule type" value="Genomic_DNA"/>
</dbReference>
<feature type="non-terminal residue" evidence="2">
    <location>
        <position position="1"/>
    </location>
</feature>
<dbReference type="InterPro" id="IPR011992">
    <property type="entry name" value="EF-hand-dom_pair"/>
</dbReference>
<dbReference type="SUPFAM" id="SSF47473">
    <property type="entry name" value="EF-hand"/>
    <property type="match status" value="1"/>
</dbReference>
<dbReference type="STRING" id="857566.A0A1E3PME2"/>
<accession>A0A1E3PME2</accession>
<evidence type="ECO:0000259" key="1">
    <source>
        <dbReference type="PROSITE" id="PS50031"/>
    </source>
</evidence>
<dbReference type="Proteomes" id="UP000095009">
    <property type="component" value="Unassembled WGS sequence"/>
</dbReference>
<evidence type="ECO:0000313" key="2">
    <source>
        <dbReference type="EMBL" id="ODQ66599.1"/>
    </source>
</evidence>
<dbReference type="Gene3D" id="1.10.238.10">
    <property type="entry name" value="EF-hand"/>
    <property type="match status" value="1"/>
</dbReference>
<dbReference type="AlphaFoldDB" id="A0A1E3PME2"/>
<evidence type="ECO:0000313" key="3">
    <source>
        <dbReference type="Proteomes" id="UP000095009"/>
    </source>
</evidence>
<dbReference type="OrthoDB" id="10045710at2759"/>
<sequence>RKKSFNVDKPWKHHVDAVILNEAERKRYEGLWAANKGVHLDFMGHEDGLTEDEEYEEDMYDHEEDDSEDTYITNDCIHGYIVREIWARSRLSDDTLAQIWELVDRVKGGTLDREGFLVGMWLVDQCLYGRKLPTKVDENVWRSVGRMNVHVKIKIYKQKKKQKK</sequence>
<dbReference type="SMART" id="SM00027">
    <property type="entry name" value="EH"/>
    <property type="match status" value="1"/>
</dbReference>
<gene>
    <name evidence="2" type="ORF">NADFUDRAFT_7947</name>
</gene>